<organism evidence="3 4">
    <name type="scientific">Rhizorhapis suberifaciens</name>
    <name type="common">corky root of lettuce</name>
    <dbReference type="NCBI Taxonomy" id="13656"/>
    <lineage>
        <taxon>Bacteria</taxon>
        <taxon>Pseudomonadati</taxon>
        <taxon>Pseudomonadota</taxon>
        <taxon>Alphaproteobacteria</taxon>
        <taxon>Sphingomonadales</taxon>
        <taxon>Sphingomonadaceae</taxon>
        <taxon>Rhizorhapis</taxon>
    </lineage>
</organism>
<keyword evidence="1" id="KW-0732">Signal</keyword>
<keyword evidence="4" id="KW-1185">Reference proteome</keyword>
<feature type="signal peptide" evidence="1">
    <location>
        <begin position="1"/>
        <end position="21"/>
    </location>
</feature>
<gene>
    <name evidence="3" type="ORF">HNQ99_001630</name>
</gene>
<dbReference type="InterPro" id="IPR021255">
    <property type="entry name" value="DUF2807"/>
</dbReference>
<comment type="caution">
    <text evidence="3">The sequence shown here is derived from an EMBL/GenBank/DDBJ whole genome shotgun (WGS) entry which is preliminary data.</text>
</comment>
<dbReference type="Pfam" id="PF10988">
    <property type="entry name" value="DUF2807"/>
    <property type="match status" value="1"/>
</dbReference>
<dbReference type="Proteomes" id="UP000575068">
    <property type="component" value="Unassembled WGS sequence"/>
</dbReference>
<name>A0A840HTI8_9SPHN</name>
<dbReference type="AlphaFoldDB" id="A0A840HTI8"/>
<sequence>MIKDILAACFGLALLTVPAVAAEQQYSVTDFDTVRMQGPFNVTIITGKGNSARGEGQRDALDRVSLNVSGGILTVRGAAPPYGGQARNFGRVDLVITTGVIRRVSMGGNGSLAIQGLKGVRGDINLAGNGDLEVNGVAVDQLVVNSAGNGRIRLSGRAGQARVQVIGAGSIDSPELVAKDLILESQGPGSVLLTAAGTAQVSVQGSGNVRVLGNAACKVNQTGSGLVECGGK</sequence>
<dbReference type="RefSeq" id="WP_184475125.1">
    <property type="nucleotide sequence ID" value="NZ_JACHOV010000005.1"/>
</dbReference>
<protein>
    <recommendedName>
        <fullName evidence="2">Putative auto-transporter adhesin head GIN domain-containing protein</fullName>
    </recommendedName>
</protein>
<evidence type="ECO:0000256" key="1">
    <source>
        <dbReference type="SAM" id="SignalP"/>
    </source>
</evidence>
<evidence type="ECO:0000313" key="4">
    <source>
        <dbReference type="Proteomes" id="UP000575068"/>
    </source>
</evidence>
<dbReference type="Gene3D" id="2.160.20.120">
    <property type="match status" value="1"/>
</dbReference>
<feature type="chain" id="PRO_5032770986" description="Putative auto-transporter adhesin head GIN domain-containing protein" evidence="1">
    <location>
        <begin position="22"/>
        <end position="232"/>
    </location>
</feature>
<feature type="domain" description="Putative auto-transporter adhesin head GIN" evidence="2">
    <location>
        <begin position="30"/>
        <end position="215"/>
    </location>
</feature>
<reference evidence="3 4" key="1">
    <citation type="submission" date="2020-08" db="EMBL/GenBank/DDBJ databases">
        <title>Genomic Encyclopedia of Type Strains, Phase IV (KMG-IV): sequencing the most valuable type-strain genomes for metagenomic binning, comparative biology and taxonomic classification.</title>
        <authorList>
            <person name="Goeker M."/>
        </authorList>
    </citation>
    <scope>NUCLEOTIDE SEQUENCE [LARGE SCALE GENOMIC DNA]</scope>
    <source>
        <strain evidence="3 4">DSM 7465</strain>
    </source>
</reference>
<evidence type="ECO:0000313" key="3">
    <source>
        <dbReference type="EMBL" id="MBB4641325.1"/>
    </source>
</evidence>
<dbReference type="EMBL" id="JACHOV010000005">
    <property type="protein sequence ID" value="MBB4641325.1"/>
    <property type="molecule type" value="Genomic_DNA"/>
</dbReference>
<proteinExistence type="predicted"/>
<evidence type="ECO:0000259" key="2">
    <source>
        <dbReference type="Pfam" id="PF10988"/>
    </source>
</evidence>
<accession>A0A840HTI8</accession>